<dbReference type="GO" id="GO:0005737">
    <property type="term" value="C:cytoplasm"/>
    <property type="evidence" value="ECO:0007669"/>
    <property type="project" value="UniProtKB-SubCell"/>
</dbReference>
<dbReference type="Proteomes" id="UP001300672">
    <property type="component" value="Chromosome"/>
</dbReference>
<dbReference type="InterPro" id="IPR050531">
    <property type="entry name" value="SdhE_FAD_assembly_factor"/>
</dbReference>
<dbReference type="InterPro" id="IPR005631">
    <property type="entry name" value="SDH"/>
</dbReference>
<evidence type="ECO:0000256" key="5">
    <source>
        <dbReference type="ARBA" id="ARBA00023186"/>
    </source>
</evidence>
<dbReference type="InterPro" id="IPR036714">
    <property type="entry name" value="SDH_sf"/>
</dbReference>
<keyword evidence="5" id="KW-0143">Chaperone</keyword>
<reference evidence="6" key="1">
    <citation type="journal article" date="2023" name="Int. J. Mol. Sci.">
        <title>Metagenomics Revealed a New Genus 'Candidatus Thiocaldithrix dubininis' gen. nov., sp. nov. and a New Species 'Candidatus Thiothrix putei' sp. nov. in the Family Thiotrichaceae, Some Members of Which Have Traits of Both Na+- and H+-Motive Energetics.</title>
        <authorList>
            <person name="Ravin N.V."/>
            <person name="Muntyan M.S."/>
            <person name="Smolyakov D.D."/>
            <person name="Rudenko T.S."/>
            <person name="Beletsky A.V."/>
            <person name="Mardanov A.V."/>
            <person name="Grabovich M.Y."/>
        </authorList>
    </citation>
    <scope>NUCLEOTIDE SEQUENCE</scope>
    <source>
        <strain evidence="6">GKL-01</strain>
    </source>
</reference>
<dbReference type="PANTHER" id="PTHR39585:SF1">
    <property type="entry name" value="FAD ASSEMBLY FACTOR SDHE"/>
    <property type="match status" value="1"/>
</dbReference>
<dbReference type="EMBL" id="CP124755">
    <property type="protein sequence ID" value="WGZ91984.1"/>
    <property type="molecule type" value="Genomic_DNA"/>
</dbReference>
<evidence type="ECO:0000256" key="1">
    <source>
        <dbReference type="ARBA" id="ARBA00004496"/>
    </source>
</evidence>
<evidence type="ECO:0000256" key="3">
    <source>
        <dbReference type="ARBA" id="ARBA00019418"/>
    </source>
</evidence>
<reference evidence="6" key="2">
    <citation type="submission" date="2023-04" db="EMBL/GenBank/DDBJ databases">
        <authorList>
            <person name="Beletskiy A.V."/>
            <person name="Mardanov A.V."/>
            <person name="Ravin N.V."/>
        </authorList>
    </citation>
    <scope>NUCLEOTIDE SEQUENCE</scope>
    <source>
        <strain evidence="6">GKL-01</strain>
    </source>
</reference>
<dbReference type="Pfam" id="PF03937">
    <property type="entry name" value="Sdh5"/>
    <property type="match status" value="1"/>
</dbReference>
<dbReference type="Gene3D" id="1.10.150.250">
    <property type="entry name" value="Flavinator of succinate dehydrogenase"/>
    <property type="match status" value="1"/>
</dbReference>
<comment type="subcellular location">
    <subcellularLocation>
        <location evidence="1">Cytoplasm</location>
    </subcellularLocation>
</comment>
<protein>
    <recommendedName>
        <fullName evidence="3">FAD assembly factor SdhE</fullName>
    </recommendedName>
</protein>
<dbReference type="AlphaFoldDB" id="A0AA95HBH8"/>
<dbReference type="KEGG" id="tdu:QJT80_05760"/>
<accession>A0AA95HBH8</accession>
<keyword evidence="4" id="KW-0963">Cytoplasm</keyword>
<name>A0AA95HBH8_9GAMM</name>
<dbReference type="PANTHER" id="PTHR39585">
    <property type="entry name" value="FAD ASSEMBLY FACTOR SDHE"/>
    <property type="match status" value="1"/>
</dbReference>
<sequence>MSNLPEERMVRLRWACRRTLQVLDKPLGSFLKDCYYSLSMAEQFAFERVLNAKDQDILDWLIGNRQSTDAGICAIIEKIRTHYNRVAEEQAHGNPD</sequence>
<dbReference type="SUPFAM" id="SSF109910">
    <property type="entry name" value="YgfY-like"/>
    <property type="match status" value="1"/>
</dbReference>
<evidence type="ECO:0000256" key="4">
    <source>
        <dbReference type="ARBA" id="ARBA00022490"/>
    </source>
</evidence>
<gene>
    <name evidence="6" type="ORF">QJT80_05760</name>
</gene>
<evidence type="ECO:0000313" key="6">
    <source>
        <dbReference type="EMBL" id="WGZ91984.1"/>
    </source>
</evidence>
<evidence type="ECO:0000256" key="2">
    <source>
        <dbReference type="ARBA" id="ARBA00008571"/>
    </source>
</evidence>
<proteinExistence type="inferred from homology"/>
<comment type="similarity">
    <text evidence="2">Belongs to the SdhE FAD assembly factor family.</text>
</comment>
<organism evidence="6">
    <name type="scientific">Candidatus Thiocaldithrix dubininis</name>
    <dbReference type="NCBI Taxonomy" id="3080823"/>
    <lineage>
        <taxon>Bacteria</taxon>
        <taxon>Pseudomonadati</taxon>
        <taxon>Pseudomonadota</taxon>
        <taxon>Gammaproteobacteria</taxon>
        <taxon>Thiotrichales</taxon>
        <taxon>Thiotrichaceae</taxon>
        <taxon>Candidatus Thiocaldithrix</taxon>
    </lineage>
</organism>
<dbReference type="GO" id="GO:0006105">
    <property type="term" value="P:succinate metabolic process"/>
    <property type="evidence" value="ECO:0007669"/>
    <property type="project" value="TreeGrafter"/>
</dbReference>